<keyword evidence="17" id="KW-0966">Cell projection</keyword>
<dbReference type="RefSeq" id="WP_062485218.1">
    <property type="nucleotide sequence ID" value="NZ_LN885086.1"/>
</dbReference>
<evidence type="ECO:0000256" key="3">
    <source>
        <dbReference type="ARBA" id="ARBA00014919"/>
    </source>
</evidence>
<feature type="domain" description="SRP54-type proteins GTP-binding" evidence="16">
    <location>
        <begin position="215"/>
        <end position="406"/>
    </location>
</feature>
<dbReference type="Proteomes" id="UP000066284">
    <property type="component" value="Chromosome 1"/>
</dbReference>
<comment type="function">
    <text evidence="12">Necessary for flagellar biosynthesis. May be involved in translocation of the flagellum.</text>
</comment>
<comment type="subcellular location">
    <subcellularLocation>
        <location evidence="1">Cell membrane</location>
        <topology evidence="1">Peripheral membrane protein</topology>
        <orientation evidence="1">Cytoplasmic side</orientation>
    </subcellularLocation>
</comment>
<evidence type="ECO:0000259" key="16">
    <source>
        <dbReference type="SMART" id="SM00962"/>
    </source>
</evidence>
<evidence type="ECO:0000256" key="5">
    <source>
        <dbReference type="ARBA" id="ARBA00022475"/>
    </source>
</evidence>
<keyword evidence="4" id="KW-0813">Transport</keyword>
<evidence type="ECO:0000256" key="10">
    <source>
        <dbReference type="ARBA" id="ARBA00023136"/>
    </source>
</evidence>
<dbReference type="Gene3D" id="1.20.120.1380">
    <property type="entry name" value="Flagellar FlhF biosynthesis protein, N domain"/>
    <property type="match status" value="1"/>
</dbReference>
<dbReference type="EMBL" id="LN885086">
    <property type="protein sequence ID" value="CUQ67118.1"/>
    <property type="molecule type" value="Genomic_DNA"/>
</dbReference>
<keyword evidence="17" id="KW-0969">Cilium</keyword>
<evidence type="ECO:0000256" key="13">
    <source>
        <dbReference type="ARBA" id="ARBA00030866"/>
    </source>
</evidence>
<dbReference type="Gene3D" id="3.40.50.300">
    <property type="entry name" value="P-loop containing nucleotide triphosphate hydrolases"/>
    <property type="match status" value="1"/>
</dbReference>
<feature type="compositionally biased region" description="Low complexity" evidence="14">
    <location>
        <begin position="77"/>
        <end position="90"/>
    </location>
</feature>
<name>A0A0S4KVF0_9BACT</name>
<evidence type="ECO:0000256" key="8">
    <source>
        <dbReference type="ARBA" id="ARBA00022927"/>
    </source>
</evidence>
<keyword evidence="11" id="KW-1006">Bacterial flagellum protein export</keyword>
<dbReference type="STRING" id="1715989.NITINOP_2146"/>
<dbReference type="InterPro" id="IPR047040">
    <property type="entry name" value="FlhF__GTPase_dom"/>
</dbReference>
<evidence type="ECO:0000313" key="18">
    <source>
        <dbReference type="Proteomes" id="UP000066284"/>
    </source>
</evidence>
<dbReference type="SMART" id="SM00962">
    <property type="entry name" value="SRP54"/>
    <property type="match status" value="1"/>
</dbReference>
<dbReference type="GO" id="GO:0003924">
    <property type="term" value="F:GTPase activity"/>
    <property type="evidence" value="ECO:0007669"/>
    <property type="project" value="InterPro"/>
</dbReference>
<dbReference type="GO" id="GO:0006614">
    <property type="term" value="P:SRP-dependent cotranslational protein targeting to membrane"/>
    <property type="evidence" value="ECO:0007669"/>
    <property type="project" value="InterPro"/>
</dbReference>
<protein>
    <recommendedName>
        <fullName evidence="3">Flagellar biosynthesis protein FlhF</fullName>
    </recommendedName>
    <alternativeName>
        <fullName evidence="13">Flagella-associated GTP-binding protein</fullName>
    </alternativeName>
</protein>
<evidence type="ECO:0000256" key="4">
    <source>
        <dbReference type="ARBA" id="ARBA00022448"/>
    </source>
</evidence>
<dbReference type="PANTHER" id="PTHR43134:SF3">
    <property type="entry name" value="FLAGELLAR BIOSYNTHESIS PROTEIN FLHF"/>
    <property type="match status" value="1"/>
</dbReference>
<dbReference type="GO" id="GO:0005047">
    <property type="term" value="F:signal recognition particle binding"/>
    <property type="evidence" value="ECO:0007669"/>
    <property type="project" value="TreeGrafter"/>
</dbReference>
<dbReference type="GO" id="GO:0044781">
    <property type="term" value="P:bacterial-type flagellum organization"/>
    <property type="evidence" value="ECO:0007669"/>
    <property type="project" value="UniProtKB-KW"/>
</dbReference>
<feature type="domain" description="AAA+ ATPase" evidence="15">
    <location>
        <begin position="214"/>
        <end position="349"/>
    </location>
</feature>
<dbReference type="OrthoDB" id="9778554at2"/>
<evidence type="ECO:0000256" key="11">
    <source>
        <dbReference type="ARBA" id="ARBA00023225"/>
    </source>
</evidence>
<keyword evidence="6" id="KW-0547">Nucleotide-binding</keyword>
<keyword evidence="17" id="KW-0282">Flagellum</keyword>
<dbReference type="KEGG" id="nio:NITINOP_2146"/>
<dbReference type="InterPro" id="IPR003593">
    <property type="entry name" value="AAA+_ATPase"/>
</dbReference>
<evidence type="ECO:0000256" key="12">
    <source>
        <dbReference type="ARBA" id="ARBA00025337"/>
    </source>
</evidence>
<proteinExistence type="inferred from homology"/>
<dbReference type="GO" id="GO:0005525">
    <property type="term" value="F:GTP binding"/>
    <property type="evidence" value="ECO:0007669"/>
    <property type="project" value="UniProtKB-KW"/>
</dbReference>
<accession>A0A0S4KVF0</accession>
<evidence type="ECO:0000256" key="7">
    <source>
        <dbReference type="ARBA" id="ARBA00022795"/>
    </source>
</evidence>
<evidence type="ECO:0000313" key="17">
    <source>
        <dbReference type="EMBL" id="CUQ67118.1"/>
    </source>
</evidence>
<evidence type="ECO:0000256" key="6">
    <source>
        <dbReference type="ARBA" id="ARBA00022741"/>
    </source>
</evidence>
<dbReference type="GO" id="GO:0015031">
    <property type="term" value="P:protein transport"/>
    <property type="evidence" value="ECO:0007669"/>
    <property type="project" value="UniProtKB-KW"/>
</dbReference>
<feature type="compositionally biased region" description="Polar residues" evidence="14">
    <location>
        <begin position="429"/>
        <end position="443"/>
    </location>
</feature>
<dbReference type="SUPFAM" id="SSF52540">
    <property type="entry name" value="P-loop containing nucleoside triphosphate hydrolases"/>
    <property type="match status" value="1"/>
</dbReference>
<sequence length="450" mass="49071">MKVKTFHALSMQDALRAIKEELGPDAIILSSKEVRENDRPLRVFDRPVLEVMAACEEPAPATASGRRDDDSAAGGRSMSAAEPPSSSAVPGFRATLESLLEPSGSPTQSPRAERRARLRRLHDELCELSRRLGESLPPETQSVKEEPPTVLGGLCRSFVRQGMHPASAETLGNDLRRRLGRAGAGDEELMIQVLGQEIGRRIVVGGDLLDQTSGRVVRLILGPSGAGKTSIVTKLAARCRLERRRSVAVVTFDAYREVSVEQLRRYARALGVPFASARSPRQLRDGLRRHARADLVLVDMPGVRPDDVSSALELHRMLGEDADVATHVTLPACARAGELRGIIDRVGVLPSLHLVFTKLDETASFGTVYDVAQQTGLPLSYWGVGQRVPEDIEPASPERLAEFLIAQRYVAFRNPVRPTLSEARATHQLTSAGSVSHSNTWQEESLCGRT</sequence>
<dbReference type="AlphaFoldDB" id="A0A0S4KVF0"/>
<comment type="similarity">
    <text evidence="2">Belongs to the GTP-binding SRP family.</text>
</comment>
<keyword evidence="10" id="KW-0472">Membrane</keyword>
<evidence type="ECO:0000259" key="15">
    <source>
        <dbReference type="SMART" id="SM00382"/>
    </source>
</evidence>
<keyword evidence="8" id="KW-0653">Protein transport</keyword>
<feature type="region of interest" description="Disordered" evidence="14">
    <location>
        <begin position="429"/>
        <end position="450"/>
    </location>
</feature>
<keyword evidence="9" id="KW-0342">GTP-binding</keyword>
<evidence type="ECO:0000256" key="14">
    <source>
        <dbReference type="SAM" id="MobiDB-lite"/>
    </source>
</evidence>
<evidence type="ECO:0000256" key="9">
    <source>
        <dbReference type="ARBA" id="ARBA00023134"/>
    </source>
</evidence>
<dbReference type="InterPro" id="IPR027417">
    <property type="entry name" value="P-loop_NTPase"/>
</dbReference>
<dbReference type="SMART" id="SM00382">
    <property type="entry name" value="AAA"/>
    <property type="match status" value="1"/>
</dbReference>
<evidence type="ECO:0000256" key="1">
    <source>
        <dbReference type="ARBA" id="ARBA00004413"/>
    </source>
</evidence>
<gene>
    <name evidence="17" type="ORF">NITINOP_2146</name>
</gene>
<dbReference type="CDD" id="cd17873">
    <property type="entry name" value="FlhF"/>
    <property type="match status" value="1"/>
</dbReference>
<dbReference type="GO" id="GO:0005886">
    <property type="term" value="C:plasma membrane"/>
    <property type="evidence" value="ECO:0007669"/>
    <property type="project" value="UniProtKB-SubCell"/>
</dbReference>
<keyword evidence="5" id="KW-1003">Cell membrane</keyword>
<dbReference type="Pfam" id="PF00448">
    <property type="entry name" value="SRP54"/>
    <property type="match status" value="1"/>
</dbReference>
<dbReference type="PANTHER" id="PTHR43134">
    <property type="entry name" value="SIGNAL RECOGNITION PARTICLE RECEPTOR SUBUNIT ALPHA"/>
    <property type="match status" value="1"/>
</dbReference>
<organism evidence="17 18">
    <name type="scientific">Candidatus Nitrospira inopinata</name>
    <dbReference type="NCBI Taxonomy" id="1715989"/>
    <lineage>
        <taxon>Bacteria</taxon>
        <taxon>Pseudomonadati</taxon>
        <taxon>Nitrospirota</taxon>
        <taxon>Nitrospiria</taxon>
        <taxon>Nitrospirales</taxon>
        <taxon>Nitrospiraceae</taxon>
        <taxon>Nitrospira</taxon>
    </lineage>
</organism>
<reference evidence="18" key="1">
    <citation type="submission" date="2015-09" db="EMBL/GenBank/DDBJ databases">
        <authorList>
            <person name="Daims H."/>
        </authorList>
    </citation>
    <scope>NUCLEOTIDE SEQUENCE [LARGE SCALE GENOMIC DNA]</scope>
</reference>
<keyword evidence="18" id="KW-1185">Reference proteome</keyword>
<feature type="region of interest" description="Disordered" evidence="14">
    <location>
        <begin position="56"/>
        <end position="91"/>
    </location>
</feature>
<keyword evidence="7" id="KW-1005">Bacterial flagellum biogenesis</keyword>
<evidence type="ECO:0000256" key="2">
    <source>
        <dbReference type="ARBA" id="ARBA00008531"/>
    </source>
</evidence>
<dbReference type="InterPro" id="IPR000897">
    <property type="entry name" value="SRP54_GTPase_dom"/>
</dbReference>